<protein>
    <recommendedName>
        <fullName evidence="1">Anaphase-promoting complex subunit 4</fullName>
    </recommendedName>
</protein>
<dbReference type="AlphaFoldDB" id="S9PXK8"/>
<dbReference type="PANTHER" id="PTHR13260:SF0">
    <property type="entry name" value="ANAPHASE-PROMOTING COMPLEX SUBUNIT 4"/>
    <property type="match status" value="1"/>
</dbReference>
<evidence type="ECO:0000256" key="5">
    <source>
        <dbReference type="ARBA" id="ARBA00023306"/>
    </source>
</evidence>
<evidence type="ECO:0000256" key="2">
    <source>
        <dbReference type="ARBA" id="ARBA00022618"/>
    </source>
</evidence>
<dbReference type="SUPFAM" id="SSF117289">
    <property type="entry name" value="Nucleoporin domain"/>
    <property type="match status" value="1"/>
</dbReference>
<dbReference type="GO" id="GO:0051301">
    <property type="term" value="P:cell division"/>
    <property type="evidence" value="ECO:0007669"/>
    <property type="project" value="UniProtKB-KW"/>
</dbReference>
<keyword evidence="10" id="KW-1185">Reference proteome</keyword>
<dbReference type="GO" id="GO:0005680">
    <property type="term" value="C:anaphase-promoting complex"/>
    <property type="evidence" value="ECO:0007669"/>
    <property type="project" value="EnsemblFungi"/>
</dbReference>
<dbReference type="GeneID" id="25032013"/>
<evidence type="ECO:0000256" key="1">
    <source>
        <dbReference type="ARBA" id="ARBA00016067"/>
    </source>
</evidence>
<dbReference type="Gene3D" id="2.130.10.10">
    <property type="entry name" value="YVTN repeat-like/Quinoprotein amine dehydrogenase"/>
    <property type="match status" value="1"/>
</dbReference>
<evidence type="ECO:0000256" key="4">
    <source>
        <dbReference type="ARBA" id="ARBA00022786"/>
    </source>
</evidence>
<feature type="domain" description="Anaphase-promoting complex subunit 4 long" evidence="7">
    <location>
        <begin position="240"/>
        <end position="440"/>
    </location>
</feature>
<keyword evidence="2" id="KW-0132">Cell division</keyword>
<dbReference type="GO" id="GO:0051306">
    <property type="term" value="P:mitotic sister chromatid separation"/>
    <property type="evidence" value="ECO:0007669"/>
    <property type="project" value="EnsemblFungi"/>
</dbReference>
<dbReference type="GO" id="GO:0070979">
    <property type="term" value="P:protein K11-linked ubiquitination"/>
    <property type="evidence" value="ECO:0007669"/>
    <property type="project" value="TreeGrafter"/>
</dbReference>
<accession>S9PXK8</accession>
<dbReference type="RefSeq" id="XP_013016983.1">
    <property type="nucleotide sequence ID" value="XM_013161529.1"/>
</dbReference>
<evidence type="ECO:0000313" key="10">
    <source>
        <dbReference type="Proteomes" id="UP000016088"/>
    </source>
</evidence>
<reference evidence="9 10" key="1">
    <citation type="journal article" date="2011" name="Science">
        <title>Comparative functional genomics of the fission yeasts.</title>
        <authorList>
            <person name="Rhind N."/>
            <person name="Chen Z."/>
            <person name="Yassour M."/>
            <person name="Thompson D.A."/>
            <person name="Haas B.J."/>
            <person name="Habib N."/>
            <person name="Wapinski I."/>
            <person name="Roy S."/>
            <person name="Lin M.F."/>
            <person name="Heiman D.I."/>
            <person name="Young S.K."/>
            <person name="Furuya K."/>
            <person name="Guo Y."/>
            <person name="Pidoux A."/>
            <person name="Chen H.M."/>
            <person name="Robbertse B."/>
            <person name="Goldberg J.M."/>
            <person name="Aoki K."/>
            <person name="Bayne E.H."/>
            <person name="Berlin A.M."/>
            <person name="Desjardins C.A."/>
            <person name="Dobbs E."/>
            <person name="Dukaj L."/>
            <person name="Fan L."/>
            <person name="FitzGerald M.G."/>
            <person name="French C."/>
            <person name="Gujja S."/>
            <person name="Hansen K."/>
            <person name="Keifenheim D."/>
            <person name="Levin J.Z."/>
            <person name="Mosher R.A."/>
            <person name="Mueller C.A."/>
            <person name="Pfiffner J."/>
            <person name="Priest M."/>
            <person name="Russ C."/>
            <person name="Smialowska A."/>
            <person name="Swoboda P."/>
            <person name="Sykes S.M."/>
            <person name="Vaughn M."/>
            <person name="Vengrova S."/>
            <person name="Yoder R."/>
            <person name="Zeng Q."/>
            <person name="Allshire R."/>
            <person name="Baulcombe D."/>
            <person name="Birren B.W."/>
            <person name="Brown W."/>
            <person name="Ekwall K."/>
            <person name="Kellis M."/>
            <person name="Leatherwood J."/>
            <person name="Levin H."/>
            <person name="Margalit H."/>
            <person name="Martienssen R."/>
            <person name="Nieduszynski C.A."/>
            <person name="Spatafora J.W."/>
            <person name="Friedman N."/>
            <person name="Dalgaard J.Z."/>
            <person name="Baumann P."/>
            <person name="Niki H."/>
            <person name="Regev A."/>
            <person name="Nusbaum C."/>
        </authorList>
    </citation>
    <scope>NUCLEOTIDE SEQUENCE [LARGE SCALE GENOMIC DNA]</scope>
    <source>
        <strain evidence="10">yFS286</strain>
    </source>
</reference>
<dbReference type="Pfam" id="PF12896">
    <property type="entry name" value="ANAPC4"/>
    <property type="match status" value="1"/>
</dbReference>
<dbReference type="GO" id="GO:0031145">
    <property type="term" value="P:anaphase-promoting complex-dependent catabolic process"/>
    <property type="evidence" value="ECO:0007669"/>
    <property type="project" value="EnsemblFungi"/>
</dbReference>
<dbReference type="VEuPathDB" id="FungiDB:SOCG_03039"/>
<dbReference type="InterPro" id="IPR056357">
    <property type="entry name" value="Apc4_C_schizosaccharomycetes"/>
</dbReference>
<evidence type="ECO:0000256" key="3">
    <source>
        <dbReference type="ARBA" id="ARBA00022776"/>
    </source>
</evidence>
<dbReference type="InterPro" id="IPR024789">
    <property type="entry name" value="APC4"/>
</dbReference>
<organism evidence="9 10">
    <name type="scientific">Schizosaccharomyces octosporus (strain yFS286)</name>
    <name type="common">Fission yeast</name>
    <name type="synonym">Octosporomyces octosporus</name>
    <dbReference type="NCBI Taxonomy" id="483514"/>
    <lineage>
        <taxon>Eukaryota</taxon>
        <taxon>Fungi</taxon>
        <taxon>Dikarya</taxon>
        <taxon>Ascomycota</taxon>
        <taxon>Taphrinomycotina</taxon>
        <taxon>Schizosaccharomycetes</taxon>
        <taxon>Schizosaccharomycetales</taxon>
        <taxon>Schizosaccharomycetaceae</taxon>
        <taxon>Schizosaccharomyces</taxon>
    </lineage>
</organism>
<keyword evidence="5" id="KW-0131">Cell cycle</keyword>
<dbReference type="Proteomes" id="UP000016088">
    <property type="component" value="Unassembled WGS sequence"/>
</dbReference>
<proteinExistence type="predicted"/>
<dbReference type="Pfam" id="PF23407">
    <property type="entry name" value="WD40_Apc4_C_fungal"/>
    <property type="match status" value="1"/>
</dbReference>
<dbReference type="InterPro" id="IPR024790">
    <property type="entry name" value="APC4_long_dom"/>
</dbReference>
<feature type="domain" description="Anaphase-promoting complex subunit 4-like WD40" evidence="6">
    <location>
        <begin position="34"/>
        <end position="121"/>
    </location>
</feature>
<keyword evidence="3" id="KW-0498">Mitosis</keyword>
<dbReference type="HOGENOM" id="CLU_384570_0_0_1"/>
<dbReference type="GO" id="GO:0034399">
    <property type="term" value="C:nuclear periphery"/>
    <property type="evidence" value="ECO:0007669"/>
    <property type="project" value="TreeGrafter"/>
</dbReference>
<evidence type="ECO:0000313" key="9">
    <source>
        <dbReference type="EMBL" id="EPX73821.1"/>
    </source>
</evidence>
<dbReference type="InterPro" id="IPR015943">
    <property type="entry name" value="WD40/YVTN_repeat-like_dom_sf"/>
</dbReference>
<name>S9PXK8_SCHOY</name>
<evidence type="ECO:0000259" key="8">
    <source>
        <dbReference type="Pfam" id="PF23407"/>
    </source>
</evidence>
<sequence>MTKQLNHSNIEHKFNYHEENGRIETIRDGLRKASLCPSMELLAVITNANRLIALRNTGQKIWDVGFEGLKATALCWHQDGHLLVVGFENGELKFVDSSTGHVVEQRPASRDIPITMITWTVEDSSDFFNQPDFTFDPISYMPLLGTLPSSSKGERIFSSKAIAEFFKPSNSEHSRSQKIELLSVLDEEGIRQINMFSSYKIGEGDSLYSALNMKLPKSYHICKQMAYHVLNCSDQGYSSLQTLYMPLLENGLRNIVDIATMSTKMQLFVRYIEETVDAMYEEFDNIVKAENSLRNSFTQIFEKQKNNTFSPELELYQFIMNGIPTPILKEWLTERVGDRIIKNWEKLIVNACRSLSTFCQEFILPASERLGILLNLIRGKAIWGVMKGDSLLDPKLIDNCMSSLSSLQALSFTFLSSLQKENTQMKRYVGWLNYAMREFVSTEPATIPPQEIIDHIQDTVRYIRNSLMHSQLTSYFVANRKPEEAKESTSCNSTFQNVVSALRISFDVIFSYPSLACRSQWIKTASIRLLQGNDWLVSACLFESKPETPIQKSVYFKKNHPDMYILLCALQNGQMLPSSCCHFQLDAPYFLQADQINAVSTNVLEAKVFPCNTLIILAECQNQTFMCEVSIDKIPFIPIDKSIYEMGNLPEYMSTVPIIPLRDAVWTHVFGDDFSPSRFDYIEQDTAASYGIVYSEQTQKHRWFKI</sequence>
<feature type="domain" description="Apc4 C-terminal half WD40" evidence="8">
    <location>
        <begin position="522"/>
        <end position="704"/>
    </location>
</feature>
<dbReference type="InterPro" id="IPR024977">
    <property type="entry name" value="Apc4-like_WD40_dom"/>
</dbReference>
<evidence type="ECO:0000259" key="7">
    <source>
        <dbReference type="Pfam" id="PF12896"/>
    </source>
</evidence>
<dbReference type="EMBL" id="KE503206">
    <property type="protein sequence ID" value="EPX73821.1"/>
    <property type="molecule type" value="Genomic_DNA"/>
</dbReference>
<gene>
    <name evidence="9" type="ORF">SOCG_03039</name>
</gene>
<dbReference type="OMA" id="PACERIQ"/>
<dbReference type="PANTHER" id="PTHR13260">
    <property type="entry name" value="ANAPHASE PROMOTING COMPLEX SUBUNIT 4 APC4"/>
    <property type="match status" value="1"/>
</dbReference>
<dbReference type="eggNOG" id="KOG4640">
    <property type="taxonomic scope" value="Eukaryota"/>
</dbReference>
<keyword evidence="4" id="KW-0833">Ubl conjugation pathway</keyword>
<dbReference type="OrthoDB" id="2110451at2759"/>
<evidence type="ECO:0000259" key="6">
    <source>
        <dbReference type="Pfam" id="PF12894"/>
    </source>
</evidence>
<dbReference type="Pfam" id="PF12894">
    <property type="entry name" value="ANAPC4_WD40"/>
    <property type="match status" value="1"/>
</dbReference>